<evidence type="ECO:0000259" key="1">
    <source>
        <dbReference type="Pfam" id="PF13649"/>
    </source>
</evidence>
<dbReference type="Pfam" id="PF13649">
    <property type="entry name" value="Methyltransf_25"/>
    <property type="match status" value="1"/>
</dbReference>
<dbReference type="InterPro" id="IPR041698">
    <property type="entry name" value="Methyltransf_25"/>
</dbReference>
<reference evidence="2" key="1">
    <citation type="submission" date="2021-06" db="EMBL/GenBank/DDBJ databases">
        <authorList>
            <person name="Kallberg Y."/>
            <person name="Tangrot J."/>
            <person name="Rosling A."/>
        </authorList>
    </citation>
    <scope>NUCLEOTIDE SEQUENCE</scope>
    <source>
        <strain evidence="2">MT106</strain>
    </source>
</reference>
<dbReference type="EMBL" id="CAJVPL010000743">
    <property type="protein sequence ID" value="CAG8525966.1"/>
    <property type="molecule type" value="Genomic_DNA"/>
</dbReference>
<organism evidence="2 3">
    <name type="scientific">Ambispora gerdemannii</name>
    <dbReference type="NCBI Taxonomy" id="144530"/>
    <lineage>
        <taxon>Eukaryota</taxon>
        <taxon>Fungi</taxon>
        <taxon>Fungi incertae sedis</taxon>
        <taxon>Mucoromycota</taxon>
        <taxon>Glomeromycotina</taxon>
        <taxon>Glomeromycetes</taxon>
        <taxon>Archaeosporales</taxon>
        <taxon>Ambisporaceae</taxon>
        <taxon>Ambispora</taxon>
    </lineage>
</organism>
<feature type="domain" description="Methyltransferase" evidence="1">
    <location>
        <begin position="88"/>
        <end position="179"/>
    </location>
</feature>
<dbReference type="PANTHER" id="PTHR43591">
    <property type="entry name" value="METHYLTRANSFERASE"/>
    <property type="match status" value="1"/>
</dbReference>
<dbReference type="Proteomes" id="UP000789831">
    <property type="component" value="Unassembled WGS sequence"/>
</dbReference>
<keyword evidence="3" id="KW-1185">Reference proteome</keyword>
<comment type="caution">
    <text evidence="2">The sequence shown here is derived from an EMBL/GenBank/DDBJ whole genome shotgun (WGS) entry which is preliminary data.</text>
</comment>
<dbReference type="SUPFAM" id="SSF53335">
    <property type="entry name" value="S-adenosyl-L-methionine-dependent methyltransferases"/>
    <property type="match status" value="1"/>
</dbReference>
<name>A0A9N9FCG4_9GLOM</name>
<dbReference type="AlphaFoldDB" id="A0A9N9FCG4"/>
<protein>
    <submittedName>
        <fullName evidence="2">11337_t:CDS:1</fullName>
    </submittedName>
</protein>
<dbReference type="InterPro" id="IPR029063">
    <property type="entry name" value="SAM-dependent_MTases_sf"/>
</dbReference>
<proteinExistence type="predicted"/>
<dbReference type="OrthoDB" id="2013972at2759"/>
<dbReference type="Gene3D" id="3.40.50.150">
    <property type="entry name" value="Vaccinia Virus protein VP39"/>
    <property type="match status" value="1"/>
</dbReference>
<sequence length="332" mass="37818">MGTFPSKTKRSNGGGVKNDLFDQQGQSYIDKSQDLQHFVRAVWKANFLSPVRETLSAGDAKVLDVWSVPIRKKIIVFFTKKCIDISSILKQSCGVGTWMFDNASDFNKAKFLGIDIKQILPSEKPLNVRFQIADVLQRLPFDDNCFDFVYVQFVTLWFTEQQLIENILPECVRVLKPGGWIEISDSDVHLYMKVAQQLKKRNFNPFVGNRLEFFLQTTGKVQKIQKKELELSLSNLNMYGAGMGDMAFKMYSQLGIRSGIELGENSPSSPPFVELYQDLYQDSSSKILATCNTEENIFAYEDELITNELITDACPEAFFFINNNTVQVLNQI</sequence>
<evidence type="ECO:0000313" key="3">
    <source>
        <dbReference type="Proteomes" id="UP000789831"/>
    </source>
</evidence>
<accession>A0A9N9FCG4</accession>
<dbReference type="CDD" id="cd02440">
    <property type="entry name" value="AdoMet_MTases"/>
    <property type="match status" value="1"/>
</dbReference>
<evidence type="ECO:0000313" key="2">
    <source>
        <dbReference type="EMBL" id="CAG8525966.1"/>
    </source>
</evidence>
<gene>
    <name evidence="2" type="ORF">AGERDE_LOCUS5478</name>
</gene>